<evidence type="ECO:0000256" key="2">
    <source>
        <dbReference type="SAM" id="SignalP"/>
    </source>
</evidence>
<comment type="caution">
    <text evidence="3">The sequence shown here is derived from an EMBL/GenBank/DDBJ whole genome shotgun (WGS) entry which is preliminary data.</text>
</comment>
<feature type="compositionally biased region" description="Polar residues" evidence="1">
    <location>
        <begin position="309"/>
        <end position="318"/>
    </location>
</feature>
<gene>
    <name evidence="3" type="ORF">Zmor_023643</name>
</gene>
<accession>A0AA38I1F4</accession>
<feature type="chain" id="PRO_5041466452" description="Zonadhesin" evidence="2">
    <location>
        <begin position="18"/>
        <end position="718"/>
    </location>
</feature>
<dbReference type="AlphaFoldDB" id="A0AA38I1F4"/>
<feature type="compositionally biased region" description="Polar residues" evidence="1">
    <location>
        <begin position="350"/>
        <end position="360"/>
    </location>
</feature>
<name>A0AA38I1F4_9CUCU</name>
<dbReference type="Proteomes" id="UP001168821">
    <property type="component" value="Unassembled WGS sequence"/>
</dbReference>
<keyword evidence="4" id="KW-1185">Reference proteome</keyword>
<feature type="compositionally biased region" description="Basic and acidic residues" evidence="1">
    <location>
        <begin position="338"/>
        <end position="349"/>
    </location>
</feature>
<keyword evidence="2" id="KW-0732">Signal</keyword>
<feature type="region of interest" description="Disordered" evidence="1">
    <location>
        <begin position="82"/>
        <end position="102"/>
    </location>
</feature>
<dbReference type="EMBL" id="JALNTZ010000007">
    <property type="protein sequence ID" value="KAJ3646032.1"/>
    <property type="molecule type" value="Genomic_DNA"/>
</dbReference>
<organism evidence="3 4">
    <name type="scientific">Zophobas morio</name>
    <dbReference type="NCBI Taxonomy" id="2755281"/>
    <lineage>
        <taxon>Eukaryota</taxon>
        <taxon>Metazoa</taxon>
        <taxon>Ecdysozoa</taxon>
        <taxon>Arthropoda</taxon>
        <taxon>Hexapoda</taxon>
        <taxon>Insecta</taxon>
        <taxon>Pterygota</taxon>
        <taxon>Neoptera</taxon>
        <taxon>Endopterygota</taxon>
        <taxon>Coleoptera</taxon>
        <taxon>Polyphaga</taxon>
        <taxon>Cucujiformia</taxon>
        <taxon>Tenebrionidae</taxon>
        <taxon>Zophobas</taxon>
    </lineage>
</organism>
<feature type="compositionally biased region" description="Acidic residues" evidence="1">
    <location>
        <begin position="289"/>
        <end position="305"/>
    </location>
</feature>
<evidence type="ECO:0000313" key="4">
    <source>
        <dbReference type="Proteomes" id="UP001168821"/>
    </source>
</evidence>
<protein>
    <recommendedName>
        <fullName evidence="5">Zonadhesin</fullName>
    </recommendedName>
</protein>
<feature type="compositionally biased region" description="Polar residues" evidence="1">
    <location>
        <begin position="260"/>
        <end position="288"/>
    </location>
</feature>
<reference evidence="3" key="1">
    <citation type="journal article" date="2023" name="G3 (Bethesda)">
        <title>Whole genome assemblies of Zophobas morio and Tenebrio molitor.</title>
        <authorList>
            <person name="Kaur S."/>
            <person name="Stinson S.A."/>
            <person name="diCenzo G.C."/>
        </authorList>
    </citation>
    <scope>NUCLEOTIDE SEQUENCE</scope>
    <source>
        <strain evidence="3">QUZm001</strain>
    </source>
</reference>
<proteinExistence type="predicted"/>
<feature type="signal peptide" evidence="2">
    <location>
        <begin position="1"/>
        <end position="17"/>
    </location>
</feature>
<evidence type="ECO:0000313" key="3">
    <source>
        <dbReference type="EMBL" id="KAJ3646032.1"/>
    </source>
</evidence>
<sequence length="718" mass="79086">MLKVLILLLFLFICNEGRVVTFRKIPLRPFRHIYIFHRNPNRSFNPILSKNNTSTTQAIHTTTEETTKNVNVDEKYTTPLKLATSDSGQTSEPSGAVSTSIISTTPDLSTSVLYTHSVTPTSESTPASVLDELSSTYSQSTTSVPTQTVTSELSTIHETTRSSTQNTITVPTHTVTSELSTIHETTRSSTQNTVTVPTHTVTSELSTIHETTRSSPGETTRSILASTTSTANSDSSWFSTTTMITTSSSVKTTSTELIIDSNTDSTSPSEKTVPSNVPPTYTISSSEPTYEEQSGDGYGDDEDYDEKSTTVTDLQTTVEEYGSAGGDGEDMDTTTSSEKYRTSTVKRDSITTTGKHSSTIIVAGTTPATNEESSSGEGSGDDNFSGDDIDITEDDFTFEAMEDSFAIQEQKAANPKFLETFSASSSPSEKDNGVDFIPEVINLDNKKRVAHPIIFINKSWTPATNLPTQLKTNDHFSSDLLNSDSWKEIVAASEIISRNSSSDNDNDITTNSVVIEEISTENTNEATDVYITEYILTKPNSTKEHSYDIDSYLDNDIDKDNSANEASYEHFVTVTDVAPNLENKSENKINLLMEMITKYSSKIPTVFATSTSFPDTNTTKLAQDLYNENKVTEKTSLFDKHDDKKPYSVIAEQILKLEHGNLDEDYYIIVDGYDYAPESLNKSEAGHDKIERTKNLNDSTEYVTGNDFENRKNNTIRK</sequence>
<feature type="compositionally biased region" description="Polar residues" evidence="1">
    <location>
        <begin position="84"/>
        <end position="102"/>
    </location>
</feature>
<evidence type="ECO:0000256" key="1">
    <source>
        <dbReference type="SAM" id="MobiDB-lite"/>
    </source>
</evidence>
<evidence type="ECO:0008006" key="5">
    <source>
        <dbReference type="Google" id="ProtNLM"/>
    </source>
</evidence>
<feature type="region of interest" description="Disordered" evidence="1">
    <location>
        <begin position="259"/>
        <end position="390"/>
    </location>
</feature>